<dbReference type="InterPro" id="IPR018497">
    <property type="entry name" value="Peptidase_M13_C"/>
</dbReference>
<proteinExistence type="inferred from homology"/>
<evidence type="ECO:0000256" key="8">
    <source>
        <dbReference type="SAM" id="MobiDB-lite"/>
    </source>
</evidence>
<comment type="similarity">
    <text evidence="2">Belongs to the peptidase M13 family.</text>
</comment>
<dbReference type="Gene3D" id="3.40.390.10">
    <property type="entry name" value="Collagenase (Catalytic Domain)"/>
    <property type="match status" value="1"/>
</dbReference>
<dbReference type="PROSITE" id="PS51885">
    <property type="entry name" value="NEPRILYSIN"/>
    <property type="match status" value="1"/>
</dbReference>
<dbReference type="Proteomes" id="UP000234905">
    <property type="component" value="Unassembled WGS sequence"/>
</dbReference>
<feature type="region of interest" description="Disordered" evidence="8">
    <location>
        <begin position="1"/>
        <end position="32"/>
    </location>
</feature>
<evidence type="ECO:0000256" key="4">
    <source>
        <dbReference type="ARBA" id="ARBA00022723"/>
    </source>
</evidence>
<accession>A0AAP8ISU9</accession>
<keyword evidence="4" id="KW-0479">Metal-binding</keyword>
<reference evidence="11 12" key="1">
    <citation type="submission" date="2017-12" db="EMBL/GenBank/DDBJ databases">
        <title>Phylogenetic diversity of female urinary microbiome.</title>
        <authorList>
            <person name="Thomas-White K."/>
            <person name="Wolfe A.J."/>
        </authorList>
    </citation>
    <scope>NUCLEOTIDE SEQUENCE [LARGE SCALE GENOMIC DNA]</scope>
    <source>
        <strain evidence="11 12">UMB0682</strain>
    </source>
</reference>
<keyword evidence="3" id="KW-0645">Protease</keyword>
<dbReference type="PANTHER" id="PTHR11733:SF167">
    <property type="entry name" value="FI17812P1-RELATED"/>
    <property type="match status" value="1"/>
</dbReference>
<dbReference type="InterPro" id="IPR008753">
    <property type="entry name" value="Peptidase_M13_N"/>
</dbReference>
<evidence type="ECO:0000259" key="10">
    <source>
        <dbReference type="Pfam" id="PF05649"/>
    </source>
</evidence>
<dbReference type="InterPro" id="IPR042089">
    <property type="entry name" value="Peptidase_M13_dom_2"/>
</dbReference>
<dbReference type="PANTHER" id="PTHR11733">
    <property type="entry name" value="ZINC METALLOPROTEASE FAMILY M13 NEPRILYSIN-RELATED"/>
    <property type="match status" value="1"/>
</dbReference>
<protein>
    <submittedName>
        <fullName evidence="11">Peptidase M13</fullName>
    </submittedName>
</protein>
<evidence type="ECO:0000313" key="12">
    <source>
        <dbReference type="Proteomes" id="UP000234905"/>
    </source>
</evidence>
<dbReference type="InterPro" id="IPR024079">
    <property type="entry name" value="MetalloPept_cat_dom_sf"/>
</dbReference>
<keyword evidence="5" id="KW-0378">Hydrolase</keyword>
<evidence type="ECO:0000256" key="7">
    <source>
        <dbReference type="ARBA" id="ARBA00023049"/>
    </source>
</evidence>
<evidence type="ECO:0000313" key="11">
    <source>
        <dbReference type="EMBL" id="PKZ60012.1"/>
    </source>
</evidence>
<evidence type="ECO:0000256" key="5">
    <source>
        <dbReference type="ARBA" id="ARBA00022801"/>
    </source>
</evidence>
<evidence type="ECO:0000256" key="6">
    <source>
        <dbReference type="ARBA" id="ARBA00022833"/>
    </source>
</evidence>
<name>A0AAP8ISU9_GARVA</name>
<comment type="caution">
    <text evidence="11">The sequence shown here is derived from an EMBL/GenBank/DDBJ whole genome shotgun (WGS) entry which is preliminary data.</text>
</comment>
<organism evidence="11 12">
    <name type="scientific">Gardnerella vaginalis</name>
    <dbReference type="NCBI Taxonomy" id="2702"/>
    <lineage>
        <taxon>Bacteria</taxon>
        <taxon>Bacillati</taxon>
        <taxon>Actinomycetota</taxon>
        <taxon>Actinomycetes</taxon>
        <taxon>Bifidobacteriales</taxon>
        <taxon>Bifidobacteriaceae</taxon>
        <taxon>Gardnerella</taxon>
    </lineage>
</organism>
<dbReference type="EMBL" id="PKJN01000001">
    <property type="protein sequence ID" value="PKZ60012.1"/>
    <property type="molecule type" value="Genomic_DNA"/>
</dbReference>
<dbReference type="GO" id="GO:0016485">
    <property type="term" value="P:protein processing"/>
    <property type="evidence" value="ECO:0007669"/>
    <property type="project" value="TreeGrafter"/>
</dbReference>
<dbReference type="GO" id="GO:0046872">
    <property type="term" value="F:metal ion binding"/>
    <property type="evidence" value="ECO:0007669"/>
    <property type="project" value="UniProtKB-KW"/>
</dbReference>
<dbReference type="Pfam" id="PF01431">
    <property type="entry name" value="Peptidase_M13"/>
    <property type="match status" value="1"/>
</dbReference>
<evidence type="ECO:0000256" key="1">
    <source>
        <dbReference type="ARBA" id="ARBA00001947"/>
    </source>
</evidence>
<sequence>MSNNNENNSNNSNNKESQKEISAVDFDPASFSSATRPQDDLFRYVNGPWIDTYTLPEDKPMYGAFHKLAEDAEKQIRDILENENCPAKKSQTLYRNYLDTTSIEKAGITPIKGDLDAVDSAETKEDLVRTIGTLNPYGGPDAMFYFGVYGDPKDPKTNIMHIEQSGLGLPDEAYYREDNYAPIRTEYVKMVASLLRLAGYGDTATTQAQAERFLNVETKIAKHHWDNVATRDSQKTYNPCNYADLAKNLEALNLDAFLDAAQKAYETCEEAEHQPINLREAFSKVVVHEPSFIEGLNKIWQETNLEDLKLWARVHVILCWAILLSEDFAEARFDFYGKVLSGATKQRDRWKRAVGVVDDACGEEVGREYVRLHFPESSKEYMQGLVDNLINAYRESISHSSWLGEETKAKALEKISKFEPNIGYTNHWVDYSALNIKEDADLVENMREVYRFGFGKNTAKAGNPVDREEWQMTPQTVNAYYDPLLNVIVFPAAILQPPFFNPSAPDAANYGAIGAVIGHEIGHGFDDQGCEYDGDGVLNNWWTEEDKTNFTERTKKLIEQYNAFTPTQLIVKYSHLKSKEERNAMPHVNGALTIGENIGDLSGVTIALKAYAFALQKSKGQEINGSDDAIRETLLNAPEVDGFTALQRFFLSYALVWRSKARNEIAEQLLQIDPHSPAECRTNGIARNVDLFYDAFDVQEGDEMWLDPSERVHIW</sequence>
<keyword evidence="7" id="KW-0482">Metalloprotease</keyword>
<dbReference type="SUPFAM" id="SSF55486">
    <property type="entry name" value="Metalloproteases ('zincins'), catalytic domain"/>
    <property type="match status" value="1"/>
</dbReference>
<feature type="domain" description="Peptidase M13 C-terminal" evidence="9">
    <location>
        <begin position="478"/>
        <end position="712"/>
    </location>
</feature>
<dbReference type="Gene3D" id="1.10.1380.10">
    <property type="entry name" value="Neutral endopeptidase , domain2"/>
    <property type="match status" value="1"/>
</dbReference>
<evidence type="ECO:0000256" key="2">
    <source>
        <dbReference type="ARBA" id="ARBA00007357"/>
    </source>
</evidence>
<dbReference type="Pfam" id="PF05649">
    <property type="entry name" value="Peptidase_M13_N"/>
    <property type="match status" value="1"/>
</dbReference>
<evidence type="ECO:0000256" key="3">
    <source>
        <dbReference type="ARBA" id="ARBA00022670"/>
    </source>
</evidence>
<dbReference type="GO" id="GO:0004222">
    <property type="term" value="F:metalloendopeptidase activity"/>
    <property type="evidence" value="ECO:0007669"/>
    <property type="project" value="InterPro"/>
</dbReference>
<comment type="cofactor">
    <cofactor evidence="1">
        <name>Zn(2+)</name>
        <dbReference type="ChEBI" id="CHEBI:29105"/>
    </cofactor>
</comment>
<dbReference type="PRINTS" id="PR00786">
    <property type="entry name" value="NEPRILYSIN"/>
</dbReference>
<keyword evidence="6" id="KW-0862">Zinc</keyword>
<dbReference type="InterPro" id="IPR000718">
    <property type="entry name" value="Peptidase_M13"/>
</dbReference>
<feature type="compositionally biased region" description="Low complexity" evidence="8">
    <location>
        <begin position="1"/>
        <end position="15"/>
    </location>
</feature>
<dbReference type="CDD" id="cd08662">
    <property type="entry name" value="M13"/>
    <property type="match status" value="1"/>
</dbReference>
<dbReference type="AlphaFoldDB" id="A0AAP8ISU9"/>
<dbReference type="GO" id="GO:0005886">
    <property type="term" value="C:plasma membrane"/>
    <property type="evidence" value="ECO:0007669"/>
    <property type="project" value="TreeGrafter"/>
</dbReference>
<gene>
    <name evidence="11" type="ORF">CYJ61_01005</name>
</gene>
<evidence type="ECO:0000259" key="9">
    <source>
        <dbReference type="Pfam" id="PF01431"/>
    </source>
</evidence>
<feature type="domain" description="Peptidase M13 N-terminal" evidence="10">
    <location>
        <begin position="37"/>
        <end position="424"/>
    </location>
</feature>